<comment type="similarity">
    <text evidence="2">Belongs to the GILT family.</text>
</comment>
<proteinExistence type="inferred from homology"/>
<evidence type="ECO:0000313" key="7">
    <source>
        <dbReference type="EMBL" id="OQV13121.1"/>
    </source>
</evidence>
<gene>
    <name evidence="7" type="ORF">BV898_12661</name>
</gene>
<dbReference type="OrthoDB" id="958254at2759"/>
<evidence type="ECO:0000256" key="1">
    <source>
        <dbReference type="ARBA" id="ARBA00004613"/>
    </source>
</evidence>
<keyword evidence="3" id="KW-0964">Secreted</keyword>
<keyword evidence="6" id="KW-0472">Membrane</keyword>
<dbReference type="AlphaFoldDB" id="A0A1W0WD37"/>
<feature type="transmembrane region" description="Helical" evidence="6">
    <location>
        <begin position="42"/>
        <end position="63"/>
    </location>
</feature>
<keyword evidence="8" id="KW-1185">Reference proteome</keyword>
<evidence type="ECO:0000313" key="8">
    <source>
        <dbReference type="Proteomes" id="UP000192578"/>
    </source>
</evidence>
<accession>A0A1W0WD37</accession>
<evidence type="ECO:0000256" key="4">
    <source>
        <dbReference type="ARBA" id="ARBA00022729"/>
    </source>
</evidence>
<evidence type="ECO:0000256" key="6">
    <source>
        <dbReference type="SAM" id="Phobius"/>
    </source>
</evidence>
<dbReference type="EMBL" id="MTYJ01000130">
    <property type="protein sequence ID" value="OQV13121.1"/>
    <property type="molecule type" value="Genomic_DNA"/>
</dbReference>
<reference evidence="8" key="1">
    <citation type="submission" date="2017-01" db="EMBL/GenBank/DDBJ databases">
        <title>Comparative genomics of anhydrobiosis in the tardigrade Hypsibius dujardini.</title>
        <authorList>
            <person name="Yoshida Y."/>
            <person name="Koutsovoulos G."/>
            <person name="Laetsch D."/>
            <person name="Stevens L."/>
            <person name="Kumar S."/>
            <person name="Horikawa D."/>
            <person name="Ishino K."/>
            <person name="Komine S."/>
            <person name="Tomita M."/>
            <person name="Blaxter M."/>
            <person name="Arakawa K."/>
        </authorList>
    </citation>
    <scope>NUCLEOTIDE SEQUENCE [LARGE SCALE GENOMIC DNA]</scope>
    <source>
        <strain evidence="8">Z151</strain>
    </source>
</reference>
<dbReference type="GO" id="GO:0005576">
    <property type="term" value="C:extracellular region"/>
    <property type="evidence" value="ECO:0007669"/>
    <property type="project" value="UniProtKB-SubCell"/>
</dbReference>
<dbReference type="Proteomes" id="UP000192578">
    <property type="component" value="Unassembled WGS sequence"/>
</dbReference>
<comment type="subcellular location">
    <subcellularLocation>
        <location evidence="1">Secreted</location>
    </subcellularLocation>
</comment>
<keyword evidence="6" id="KW-0812">Transmembrane</keyword>
<keyword evidence="6" id="KW-1133">Transmembrane helix</keyword>
<dbReference type="PANTHER" id="PTHR13234:SF8">
    <property type="entry name" value="GAMMA-INTERFERON-INDUCIBLE LYSOSOMAL THIOL REDUCTASE"/>
    <property type="match status" value="1"/>
</dbReference>
<dbReference type="InterPro" id="IPR004911">
    <property type="entry name" value="Interferon-induced_GILT"/>
</dbReference>
<keyword evidence="5" id="KW-0325">Glycoprotein</keyword>
<organism evidence="7 8">
    <name type="scientific">Hypsibius exemplaris</name>
    <name type="common">Freshwater tardigrade</name>
    <dbReference type="NCBI Taxonomy" id="2072580"/>
    <lineage>
        <taxon>Eukaryota</taxon>
        <taxon>Metazoa</taxon>
        <taxon>Ecdysozoa</taxon>
        <taxon>Tardigrada</taxon>
        <taxon>Eutardigrada</taxon>
        <taxon>Parachela</taxon>
        <taxon>Hypsibioidea</taxon>
        <taxon>Hypsibiidae</taxon>
        <taxon>Hypsibius</taxon>
    </lineage>
</organism>
<dbReference type="GO" id="GO:0016671">
    <property type="term" value="F:oxidoreductase activity, acting on a sulfur group of donors, disulfide as acceptor"/>
    <property type="evidence" value="ECO:0007669"/>
    <property type="project" value="InterPro"/>
</dbReference>
<evidence type="ECO:0000256" key="2">
    <source>
        <dbReference type="ARBA" id="ARBA00005679"/>
    </source>
</evidence>
<dbReference type="PANTHER" id="PTHR13234">
    <property type="entry name" value="GAMMA-INTERFERON INDUCIBLE LYSOSOMAL THIOL REDUCTASE GILT"/>
    <property type="match status" value="1"/>
</dbReference>
<sequence>MTKVHTDAFIDRADFVHFMASHRRQNSPHPLKFWKATGRPRYLLEVFSLLLAISILFLAYRYYFGSLADVFDEKLCAKPVTELCLLEQQVIDACRVSANCEALSQQKKDAAAAKQTDTPLVLVEVFYEVLCRDSKEFIIEQVFPAFQKVGGIVNMSLVPYGKATERQDGNEYVFTCQHGPNECKGNIIQTCAISLCEGKDRNLALSFVNCMMVSHDSAGAGPSCAKDVGVEWAPIETCSTSSAGNKLQHIMAQRTDSLKPKLNWVPWVVVNGVHTQDIQDQATNDLRKLICDTYKGPRSPGCDS</sequence>
<dbReference type="Pfam" id="PF03227">
    <property type="entry name" value="GILT"/>
    <property type="match status" value="1"/>
</dbReference>
<evidence type="ECO:0000256" key="3">
    <source>
        <dbReference type="ARBA" id="ARBA00022525"/>
    </source>
</evidence>
<keyword evidence="4" id="KW-0732">Signal</keyword>
<evidence type="ECO:0000256" key="5">
    <source>
        <dbReference type="ARBA" id="ARBA00023180"/>
    </source>
</evidence>
<protein>
    <submittedName>
        <fullName evidence="7">Gamma-interferon-inducible lysosomal thiol reductase</fullName>
    </submittedName>
</protein>
<comment type="caution">
    <text evidence="7">The sequence shown here is derived from an EMBL/GenBank/DDBJ whole genome shotgun (WGS) entry which is preliminary data.</text>
</comment>
<name>A0A1W0WD37_HYPEX</name>